<keyword evidence="2" id="KW-1185">Reference proteome</keyword>
<sequence length="146" mass="16202">MQITQVSRARIDQMISKGLVALRKPPKAGHSRQLTMNELAEIMVLDRLTTLGLDVAGHNLMHHMPLKLVYHAPDPALVIARLHILAPMDQGKTLSPHFQSVQSLRFTTVTQARQMLDDPDLIGVTILPLKEILDHIEAAAEELGIL</sequence>
<proteinExistence type="predicted"/>
<dbReference type="KEGG" id="acoa:RB602_06185"/>
<gene>
    <name evidence="1" type="ORF">RB602_06185</name>
</gene>
<organism evidence="1 2">
    <name type="scientific">Alterisphingorhabdus coralli</name>
    <dbReference type="NCBI Taxonomy" id="3071408"/>
    <lineage>
        <taxon>Bacteria</taxon>
        <taxon>Pseudomonadati</taxon>
        <taxon>Pseudomonadota</taxon>
        <taxon>Alphaproteobacteria</taxon>
        <taxon>Sphingomonadales</taxon>
        <taxon>Sphingomonadaceae</taxon>
        <taxon>Alterisphingorhabdus (ex Yan et al. 2024)</taxon>
    </lineage>
</organism>
<protein>
    <submittedName>
        <fullName evidence="1">Uncharacterized protein</fullName>
    </submittedName>
</protein>
<dbReference type="Proteomes" id="UP001302429">
    <property type="component" value="Chromosome"/>
</dbReference>
<dbReference type="AlphaFoldDB" id="A0AA97FAQ3"/>
<reference evidence="1 2" key="1">
    <citation type="submission" date="2023-10" db="EMBL/GenBank/DDBJ databases">
        <title>Complete genome sequence of a Sphingomonadaceae bacterium.</title>
        <authorList>
            <person name="Yan C."/>
        </authorList>
    </citation>
    <scope>NUCLEOTIDE SEQUENCE [LARGE SCALE GENOMIC DNA]</scope>
    <source>
        <strain evidence="1 2">SCSIO 66989</strain>
    </source>
</reference>
<name>A0AA97FAQ3_9SPHN</name>
<accession>A0AA97FAQ3</accession>
<evidence type="ECO:0000313" key="1">
    <source>
        <dbReference type="EMBL" id="WOE76298.1"/>
    </source>
</evidence>
<dbReference type="EMBL" id="CP136594">
    <property type="protein sequence ID" value="WOE76298.1"/>
    <property type="molecule type" value="Genomic_DNA"/>
</dbReference>
<dbReference type="RefSeq" id="WP_317083911.1">
    <property type="nucleotide sequence ID" value="NZ_CP136594.1"/>
</dbReference>
<evidence type="ECO:0000313" key="2">
    <source>
        <dbReference type="Proteomes" id="UP001302429"/>
    </source>
</evidence>